<keyword evidence="1" id="KW-0472">Membrane</keyword>
<evidence type="ECO:0000259" key="2">
    <source>
        <dbReference type="Pfam" id="PF05569"/>
    </source>
</evidence>
<dbReference type="AlphaFoldDB" id="A0A9D1WB04"/>
<proteinExistence type="predicted"/>
<feature type="non-terminal residue" evidence="3">
    <location>
        <position position="390"/>
    </location>
</feature>
<sequence>MKLLLIYILQCNLLLVFIALGYKLLLQGLTFYKINRWYFIIGALYAFLFPLIQFDTWVPQYLEIPTLELSTAVLDYPIVVTNAGFSLASALLIFIGLGAALFLIRFVIQAISLYKIHRASKLAFWRDYKYREVLFSIYPFSFFKNIYLNRKQHNVKELEDIFEHETVHIKELHSIDTLFFEVILILCWYNPFVWLMRKAARDNLEYLTDHQVLESGADRQSYQYSLLSTARQGQSVGISNHFNFKTLKKRINMMNKKRSTKLEIGKYFVMLPILIFVSAGFAAKKAEKNIIDVVDYTRNTNLIQNVSVVQSDSIDQVRVVQSDSIDKVRVVQNDAVDQVRVVQNDSIDPVRTVQSDSVVQVRKISYSDIDFDKKYIFKVDGQEVSAEVFK</sequence>
<dbReference type="Proteomes" id="UP000824156">
    <property type="component" value="Unassembled WGS sequence"/>
</dbReference>
<dbReference type="PANTHER" id="PTHR34978">
    <property type="entry name" value="POSSIBLE SENSOR-TRANSDUCER PROTEIN BLAR"/>
    <property type="match status" value="1"/>
</dbReference>
<feature type="transmembrane region" description="Helical" evidence="1">
    <location>
        <begin position="264"/>
        <end position="283"/>
    </location>
</feature>
<dbReference type="EMBL" id="DXEZ01000223">
    <property type="protein sequence ID" value="HIX54977.1"/>
    <property type="molecule type" value="Genomic_DNA"/>
</dbReference>
<keyword evidence="1" id="KW-0812">Transmembrane</keyword>
<dbReference type="Pfam" id="PF05569">
    <property type="entry name" value="Peptidase_M56"/>
    <property type="match status" value="1"/>
</dbReference>
<keyword evidence="1" id="KW-1133">Transmembrane helix</keyword>
<feature type="domain" description="Peptidase M56" evidence="2">
    <location>
        <begin position="152"/>
        <end position="254"/>
    </location>
</feature>
<reference evidence="3" key="1">
    <citation type="journal article" date="2021" name="PeerJ">
        <title>Extensive microbial diversity within the chicken gut microbiome revealed by metagenomics and culture.</title>
        <authorList>
            <person name="Gilroy R."/>
            <person name="Ravi A."/>
            <person name="Getino M."/>
            <person name="Pursley I."/>
            <person name="Horton D.L."/>
            <person name="Alikhan N.F."/>
            <person name="Baker D."/>
            <person name="Gharbi K."/>
            <person name="Hall N."/>
            <person name="Watson M."/>
            <person name="Adriaenssens E.M."/>
            <person name="Foster-Nyarko E."/>
            <person name="Jarju S."/>
            <person name="Secka A."/>
            <person name="Antonio M."/>
            <person name="Oren A."/>
            <person name="Chaudhuri R.R."/>
            <person name="La Ragione R."/>
            <person name="Hildebrand F."/>
            <person name="Pallen M.J."/>
        </authorList>
    </citation>
    <scope>NUCLEOTIDE SEQUENCE</scope>
    <source>
        <strain evidence="3">1719</strain>
    </source>
</reference>
<feature type="transmembrane region" description="Helical" evidence="1">
    <location>
        <begin position="37"/>
        <end position="58"/>
    </location>
</feature>
<evidence type="ECO:0000313" key="4">
    <source>
        <dbReference type="Proteomes" id="UP000824156"/>
    </source>
</evidence>
<dbReference type="PANTHER" id="PTHR34978:SF3">
    <property type="entry name" value="SLR0241 PROTEIN"/>
    <property type="match status" value="1"/>
</dbReference>
<feature type="transmembrane region" description="Helical" evidence="1">
    <location>
        <begin position="78"/>
        <end position="108"/>
    </location>
</feature>
<name>A0A9D1WB04_9SPHI</name>
<reference evidence="3" key="2">
    <citation type="submission" date="2021-04" db="EMBL/GenBank/DDBJ databases">
        <authorList>
            <person name="Gilroy R."/>
        </authorList>
    </citation>
    <scope>NUCLEOTIDE SEQUENCE</scope>
    <source>
        <strain evidence="3">1719</strain>
    </source>
</reference>
<organism evidence="3 4">
    <name type="scientific">Candidatus Sphingobacterium stercoripullorum</name>
    <dbReference type="NCBI Taxonomy" id="2838759"/>
    <lineage>
        <taxon>Bacteria</taxon>
        <taxon>Pseudomonadati</taxon>
        <taxon>Bacteroidota</taxon>
        <taxon>Sphingobacteriia</taxon>
        <taxon>Sphingobacteriales</taxon>
        <taxon>Sphingobacteriaceae</taxon>
        <taxon>Sphingobacterium</taxon>
    </lineage>
</organism>
<protein>
    <submittedName>
        <fullName evidence="3">M56 family metallopeptidase</fullName>
    </submittedName>
</protein>
<feature type="transmembrane region" description="Helical" evidence="1">
    <location>
        <begin position="6"/>
        <end position="25"/>
    </location>
</feature>
<dbReference type="InterPro" id="IPR052173">
    <property type="entry name" value="Beta-lactam_resp_regulator"/>
</dbReference>
<comment type="caution">
    <text evidence="3">The sequence shown here is derived from an EMBL/GenBank/DDBJ whole genome shotgun (WGS) entry which is preliminary data.</text>
</comment>
<dbReference type="CDD" id="cd07341">
    <property type="entry name" value="M56_BlaR1_MecR1_like"/>
    <property type="match status" value="1"/>
</dbReference>
<dbReference type="InterPro" id="IPR008756">
    <property type="entry name" value="Peptidase_M56"/>
</dbReference>
<evidence type="ECO:0000313" key="3">
    <source>
        <dbReference type="EMBL" id="HIX54977.1"/>
    </source>
</evidence>
<evidence type="ECO:0000256" key="1">
    <source>
        <dbReference type="SAM" id="Phobius"/>
    </source>
</evidence>
<accession>A0A9D1WB04</accession>
<gene>
    <name evidence="3" type="ORF">H9853_08125</name>
</gene>